<protein>
    <submittedName>
        <fullName evidence="2">Uncharacterized protein</fullName>
    </submittedName>
</protein>
<dbReference type="AlphaFoldDB" id="H2Z7S0"/>
<proteinExistence type="predicted"/>
<organism evidence="2 3">
    <name type="scientific">Ciona savignyi</name>
    <name type="common">Pacific transparent sea squirt</name>
    <dbReference type="NCBI Taxonomy" id="51511"/>
    <lineage>
        <taxon>Eukaryota</taxon>
        <taxon>Metazoa</taxon>
        <taxon>Chordata</taxon>
        <taxon>Tunicata</taxon>
        <taxon>Ascidiacea</taxon>
        <taxon>Phlebobranchia</taxon>
        <taxon>Cionidae</taxon>
        <taxon>Ciona</taxon>
    </lineage>
</organism>
<sequence>MQVAQINTLEEENRRLKENNTFVQELLDSYKQEAQNKANDTPDWSQGEHMSVVTQFEVQELNMKINSMQETWTCPEDYGKMRAELEELKSSVSHFKDERDQTQAEMQKKDVDLRSTKMVLGDTQLKLSASIEELTATKLMLKKSKVDYRSLKIVLDDAKLKLDESQSNAQAVNSECNGLKCQLDKKTEEMNKTNSELTRLNVQLSELKSNRSELETIKVQFAQSQSCYENAVKDLQRSRDEMAEMKSHFDSTNQALSNELSEANTKLSVKIEKLTSAMEDNNEM</sequence>
<keyword evidence="3" id="KW-1185">Reference proteome</keyword>
<evidence type="ECO:0000313" key="2">
    <source>
        <dbReference type="Ensembl" id="ENSCSAVP00000013632.1"/>
    </source>
</evidence>
<dbReference type="Proteomes" id="UP000007875">
    <property type="component" value="Unassembled WGS sequence"/>
</dbReference>
<feature type="coiled-coil region" evidence="1">
    <location>
        <begin position="148"/>
        <end position="273"/>
    </location>
</feature>
<feature type="coiled-coil region" evidence="1">
    <location>
        <begin position="78"/>
        <end position="105"/>
    </location>
</feature>
<reference evidence="3" key="1">
    <citation type="submission" date="2003-08" db="EMBL/GenBank/DDBJ databases">
        <authorList>
            <person name="Birren B."/>
            <person name="Nusbaum C."/>
            <person name="Abebe A."/>
            <person name="Abouelleil A."/>
            <person name="Adekoya E."/>
            <person name="Ait-zahra M."/>
            <person name="Allen N."/>
            <person name="Allen T."/>
            <person name="An P."/>
            <person name="Anderson M."/>
            <person name="Anderson S."/>
            <person name="Arachchi H."/>
            <person name="Armbruster J."/>
            <person name="Bachantsang P."/>
            <person name="Baldwin J."/>
            <person name="Barry A."/>
            <person name="Bayul T."/>
            <person name="Blitshsteyn B."/>
            <person name="Bloom T."/>
            <person name="Blye J."/>
            <person name="Boguslavskiy L."/>
            <person name="Borowsky M."/>
            <person name="Boukhgalter B."/>
            <person name="Brunache A."/>
            <person name="Butler J."/>
            <person name="Calixte N."/>
            <person name="Calvo S."/>
            <person name="Camarata J."/>
            <person name="Campo K."/>
            <person name="Chang J."/>
            <person name="Cheshatsang Y."/>
            <person name="Citroen M."/>
            <person name="Collymore A."/>
            <person name="Considine T."/>
            <person name="Cook A."/>
            <person name="Cooke P."/>
            <person name="Corum B."/>
            <person name="Cuomo C."/>
            <person name="David R."/>
            <person name="Dawoe T."/>
            <person name="Degray S."/>
            <person name="Dodge S."/>
            <person name="Dooley K."/>
            <person name="Dorje P."/>
            <person name="Dorjee K."/>
            <person name="Dorris L."/>
            <person name="Duffey N."/>
            <person name="Dupes A."/>
            <person name="Elkins T."/>
            <person name="Engels R."/>
            <person name="Erickson J."/>
            <person name="Farina A."/>
            <person name="Faro S."/>
            <person name="Ferreira P."/>
            <person name="Fischer H."/>
            <person name="Fitzgerald M."/>
            <person name="Foley K."/>
            <person name="Gage D."/>
            <person name="Galagan J."/>
            <person name="Gearin G."/>
            <person name="Gnerre S."/>
            <person name="Gnirke A."/>
            <person name="Goyette A."/>
            <person name="Graham J."/>
            <person name="Grandbois E."/>
            <person name="Gyaltsen K."/>
            <person name="Hafez N."/>
            <person name="Hagopian D."/>
            <person name="Hagos B."/>
            <person name="Hall J."/>
            <person name="Hatcher B."/>
            <person name="Heller A."/>
            <person name="Higgins H."/>
            <person name="Honan T."/>
            <person name="Horn A."/>
            <person name="Houde N."/>
            <person name="Hughes L."/>
            <person name="Hulme W."/>
            <person name="Husby E."/>
            <person name="Iliev I."/>
            <person name="Jaffe D."/>
            <person name="Jones C."/>
            <person name="Kamal M."/>
            <person name="Kamat A."/>
            <person name="Kamvysselis M."/>
            <person name="Karlsson E."/>
            <person name="Kells C."/>
            <person name="Kieu A."/>
            <person name="Kisner P."/>
            <person name="Kodira C."/>
            <person name="Kulbokas E."/>
            <person name="Labutti K."/>
            <person name="Lama D."/>
            <person name="Landers T."/>
            <person name="Leger J."/>
            <person name="Levine S."/>
            <person name="Lewis D."/>
            <person name="Lewis T."/>
            <person name="Lindblad-toh K."/>
            <person name="Liu X."/>
            <person name="Lokyitsang T."/>
            <person name="Lokyitsang Y."/>
            <person name="Lucien O."/>
            <person name="Lui A."/>
            <person name="Ma L.J."/>
            <person name="Mabbitt R."/>
            <person name="Macdonald J."/>
            <person name="Maclean C."/>
            <person name="Major J."/>
            <person name="Manning J."/>
            <person name="Marabella R."/>
            <person name="Maru K."/>
            <person name="Matthews C."/>
            <person name="Mauceli E."/>
            <person name="Mccarthy M."/>
            <person name="Mcdonough S."/>
            <person name="Mcghee T."/>
            <person name="Meldrim J."/>
            <person name="Meneus L."/>
            <person name="Mesirov J."/>
            <person name="Mihalev A."/>
            <person name="Mihova T."/>
            <person name="Mikkelsen T."/>
            <person name="Mlenga V."/>
            <person name="Moru K."/>
            <person name="Mozes J."/>
            <person name="Mulrain L."/>
            <person name="Munson G."/>
            <person name="Naylor J."/>
            <person name="Newes C."/>
            <person name="Nguyen C."/>
            <person name="Nguyen N."/>
            <person name="Nguyen T."/>
            <person name="Nicol R."/>
            <person name="Nielsen C."/>
            <person name="Nizzari M."/>
            <person name="Norbu C."/>
            <person name="Norbu N."/>
            <person name="O'donnell P."/>
            <person name="Okoawo O."/>
            <person name="O'leary S."/>
            <person name="Omotosho B."/>
            <person name="O'neill K."/>
            <person name="Osman S."/>
            <person name="Parker S."/>
            <person name="Perrin D."/>
            <person name="Phunkhang P."/>
            <person name="Piqani B."/>
            <person name="Purcell S."/>
            <person name="Rachupka T."/>
            <person name="Ramasamy U."/>
            <person name="Rameau R."/>
            <person name="Ray V."/>
            <person name="Raymond C."/>
            <person name="Retta R."/>
            <person name="Richardson S."/>
            <person name="Rise C."/>
            <person name="Rodriguez J."/>
            <person name="Rogers J."/>
            <person name="Rogov P."/>
            <person name="Rutman M."/>
            <person name="Schupbach R."/>
            <person name="Seaman C."/>
            <person name="Settipalli S."/>
            <person name="Sharpe T."/>
            <person name="Sheridan J."/>
            <person name="Sherpa N."/>
            <person name="Shi J."/>
            <person name="Smirnov S."/>
            <person name="Smith C."/>
            <person name="Sougnez C."/>
            <person name="Spencer B."/>
            <person name="Stalker J."/>
            <person name="Stange-thomann N."/>
            <person name="Stavropoulos S."/>
            <person name="Stetson K."/>
            <person name="Stone C."/>
            <person name="Stone S."/>
            <person name="Stubbs M."/>
            <person name="Talamas J."/>
            <person name="Tchuinga P."/>
            <person name="Tenzing P."/>
            <person name="Tesfaye S."/>
            <person name="Theodore J."/>
            <person name="Thoulutsang Y."/>
            <person name="Topham K."/>
            <person name="Towey S."/>
            <person name="Tsamla T."/>
            <person name="Tsomo N."/>
            <person name="Vallee D."/>
            <person name="Vassiliev H."/>
            <person name="Venkataraman V."/>
            <person name="Vinson J."/>
            <person name="Vo A."/>
            <person name="Wade C."/>
            <person name="Wang S."/>
            <person name="Wangchuk T."/>
            <person name="Wangdi T."/>
            <person name="Whittaker C."/>
            <person name="Wilkinson J."/>
            <person name="Wu Y."/>
            <person name="Wyman D."/>
            <person name="Yadav S."/>
            <person name="Yang S."/>
            <person name="Yang X."/>
            <person name="Yeager S."/>
            <person name="Yee E."/>
            <person name="Young G."/>
            <person name="Zainoun J."/>
            <person name="Zembeck L."/>
            <person name="Zimmer A."/>
            <person name="Zody M."/>
            <person name="Lander E."/>
        </authorList>
    </citation>
    <scope>NUCLEOTIDE SEQUENCE [LARGE SCALE GENOMIC DNA]</scope>
</reference>
<accession>H2Z7S0</accession>
<evidence type="ECO:0000313" key="3">
    <source>
        <dbReference type="Proteomes" id="UP000007875"/>
    </source>
</evidence>
<dbReference type="Ensembl" id="ENSCSAVT00000013789.1">
    <property type="protein sequence ID" value="ENSCSAVP00000013632.1"/>
    <property type="gene ID" value="ENSCSAVG00000007992.1"/>
</dbReference>
<dbReference type="HOGENOM" id="CLU_981884_0_0_1"/>
<dbReference type="SUPFAM" id="SSF90257">
    <property type="entry name" value="Myosin rod fragments"/>
    <property type="match status" value="1"/>
</dbReference>
<feature type="coiled-coil region" evidence="1">
    <location>
        <begin position="6"/>
        <end position="33"/>
    </location>
</feature>
<reference evidence="2" key="3">
    <citation type="submission" date="2025-09" db="UniProtKB">
        <authorList>
            <consortium name="Ensembl"/>
        </authorList>
    </citation>
    <scope>IDENTIFICATION</scope>
</reference>
<reference evidence="2" key="2">
    <citation type="submission" date="2025-08" db="UniProtKB">
        <authorList>
            <consortium name="Ensembl"/>
        </authorList>
    </citation>
    <scope>IDENTIFICATION</scope>
</reference>
<name>H2Z7S0_CIOSA</name>
<keyword evidence="1" id="KW-0175">Coiled coil</keyword>
<evidence type="ECO:0000256" key="1">
    <source>
        <dbReference type="SAM" id="Coils"/>
    </source>
</evidence>